<feature type="transmembrane region" description="Helical" evidence="6">
    <location>
        <begin position="12"/>
        <end position="40"/>
    </location>
</feature>
<proteinExistence type="inferred from homology"/>
<comment type="subcellular location">
    <subcellularLocation>
        <location evidence="1">Membrane</location>
        <topology evidence="1">Multi-pass membrane protein</topology>
    </subcellularLocation>
</comment>
<evidence type="ECO:0000313" key="7">
    <source>
        <dbReference type="EMBL" id="PXW96564.1"/>
    </source>
</evidence>
<dbReference type="PANTHER" id="PTHR21716:SF4">
    <property type="entry name" value="TRANSMEMBRANE PROTEIN 245"/>
    <property type="match status" value="1"/>
</dbReference>
<protein>
    <submittedName>
        <fullName evidence="7">Putative PurR-regulated permease PerM</fullName>
    </submittedName>
</protein>
<dbReference type="GO" id="GO:0016020">
    <property type="term" value="C:membrane"/>
    <property type="evidence" value="ECO:0007669"/>
    <property type="project" value="UniProtKB-SubCell"/>
</dbReference>
<evidence type="ECO:0000256" key="2">
    <source>
        <dbReference type="ARBA" id="ARBA00009773"/>
    </source>
</evidence>
<gene>
    <name evidence="7" type="ORF">C7444_10683</name>
</gene>
<keyword evidence="4 6" id="KW-1133">Transmembrane helix</keyword>
<dbReference type="Proteomes" id="UP000247811">
    <property type="component" value="Unassembled WGS sequence"/>
</dbReference>
<keyword evidence="3 6" id="KW-0812">Transmembrane</keyword>
<feature type="transmembrane region" description="Helical" evidence="6">
    <location>
        <begin position="310"/>
        <end position="338"/>
    </location>
</feature>
<reference evidence="7 8" key="1">
    <citation type="submission" date="2018-05" db="EMBL/GenBank/DDBJ databases">
        <title>Genomic Encyclopedia of Type Strains, Phase IV (KMG-IV): sequencing the most valuable type-strain genomes for metagenomic binning, comparative biology and taxonomic classification.</title>
        <authorList>
            <person name="Goeker M."/>
        </authorList>
    </citation>
    <scope>NUCLEOTIDE SEQUENCE [LARGE SCALE GENOMIC DNA]</scope>
    <source>
        <strain evidence="7 8">DSM 566</strain>
    </source>
</reference>
<dbReference type="Pfam" id="PF01594">
    <property type="entry name" value="AI-2E_transport"/>
    <property type="match status" value="1"/>
</dbReference>
<evidence type="ECO:0000256" key="5">
    <source>
        <dbReference type="ARBA" id="ARBA00023136"/>
    </source>
</evidence>
<evidence type="ECO:0000256" key="6">
    <source>
        <dbReference type="SAM" id="Phobius"/>
    </source>
</evidence>
<dbReference type="EMBL" id="QJJS01000006">
    <property type="protein sequence ID" value="PXW96564.1"/>
    <property type="molecule type" value="Genomic_DNA"/>
</dbReference>
<comment type="caution">
    <text evidence="7">The sequence shown here is derived from an EMBL/GenBank/DDBJ whole genome shotgun (WGS) entry which is preliminary data.</text>
</comment>
<comment type="similarity">
    <text evidence="2">Belongs to the autoinducer-2 exporter (AI-2E) (TC 2.A.86) family.</text>
</comment>
<dbReference type="PANTHER" id="PTHR21716">
    <property type="entry name" value="TRANSMEMBRANE PROTEIN"/>
    <property type="match status" value="1"/>
</dbReference>
<evidence type="ECO:0000256" key="3">
    <source>
        <dbReference type="ARBA" id="ARBA00022692"/>
    </source>
</evidence>
<evidence type="ECO:0000256" key="1">
    <source>
        <dbReference type="ARBA" id="ARBA00004141"/>
    </source>
</evidence>
<dbReference type="OrthoDB" id="106838at2"/>
<keyword evidence="5 6" id="KW-0472">Membrane</keyword>
<evidence type="ECO:0000256" key="4">
    <source>
        <dbReference type="ARBA" id="ARBA00022989"/>
    </source>
</evidence>
<name>A0A318H117_9BURK</name>
<dbReference type="InterPro" id="IPR002549">
    <property type="entry name" value="AI-2E-like"/>
</dbReference>
<accession>A0A318H117</accession>
<organism evidence="7 8">
    <name type="scientific">Sphaerotilus hippei</name>
    <dbReference type="NCBI Taxonomy" id="744406"/>
    <lineage>
        <taxon>Bacteria</taxon>
        <taxon>Pseudomonadati</taxon>
        <taxon>Pseudomonadota</taxon>
        <taxon>Betaproteobacteria</taxon>
        <taxon>Burkholderiales</taxon>
        <taxon>Sphaerotilaceae</taxon>
        <taxon>Sphaerotilus</taxon>
    </lineage>
</organism>
<evidence type="ECO:0000313" key="8">
    <source>
        <dbReference type="Proteomes" id="UP000247811"/>
    </source>
</evidence>
<feature type="transmembrane region" description="Helical" evidence="6">
    <location>
        <begin position="239"/>
        <end position="260"/>
    </location>
</feature>
<dbReference type="AlphaFoldDB" id="A0A318H117"/>
<feature type="transmembrane region" description="Helical" evidence="6">
    <location>
        <begin position="267"/>
        <end position="290"/>
    </location>
</feature>
<feature type="transmembrane region" description="Helical" evidence="6">
    <location>
        <begin position="212"/>
        <end position="233"/>
    </location>
</feature>
<sequence length="355" mass="37665">MDTRALQQKTLILLLVSVTAAFGWVLWPFFSVVFWAAVLAVMFMPLHRRLLGALHGRPNLAAVLTLLLGLVGVVLPLSLVGVSLVHEGVATYHRISSGEIDLPGLFDRMVGVLPQWATDQLDRFGLGDLAALRQKISAAIAKGGQAIAGQALALGQNTFELLLHGGLTLYLLFFFLRDGASLTASVRNAVPLSRDHKRLLFSKFITVIRATVKGNIAVAATQGLLGGLIFWILGVQGALLWSVLMGFMSLVPAVGAGLIWVPVAIYFLATGALVKGLVLIAFGVLVIGLVDNLLRPILVGKDTQLPDYVVLISTLGGLSAFGINGFVIGPLIAALFIAAWDLFVTGQSGDDTASR</sequence>
<keyword evidence="8" id="KW-1185">Reference proteome</keyword>
<feature type="transmembrane region" description="Helical" evidence="6">
    <location>
        <begin position="60"/>
        <end position="85"/>
    </location>
</feature>